<dbReference type="SUPFAM" id="SSF53756">
    <property type="entry name" value="UDP-Glycosyltransferase/glycogen phosphorylase"/>
    <property type="match status" value="1"/>
</dbReference>
<dbReference type="InterPro" id="IPR050194">
    <property type="entry name" value="Glycosyltransferase_grp1"/>
</dbReference>
<dbReference type="Pfam" id="PF00534">
    <property type="entry name" value="Glycos_transf_1"/>
    <property type="match status" value="1"/>
</dbReference>
<gene>
    <name evidence="3" type="ORF">EDC52_101558</name>
</gene>
<dbReference type="RefSeq" id="WP_131863747.1">
    <property type="nucleotide sequence ID" value="NZ_SMCR01000001.1"/>
</dbReference>
<evidence type="ECO:0000313" key="3">
    <source>
        <dbReference type="EMBL" id="TCW00210.1"/>
    </source>
</evidence>
<dbReference type="Proteomes" id="UP000295719">
    <property type="component" value="Unassembled WGS sequence"/>
</dbReference>
<dbReference type="PANTHER" id="PTHR45947:SF3">
    <property type="entry name" value="SULFOQUINOVOSYL TRANSFERASE SQD2"/>
    <property type="match status" value="1"/>
</dbReference>
<keyword evidence="3" id="KW-0808">Transferase</keyword>
<dbReference type="Gene3D" id="3.40.50.2000">
    <property type="entry name" value="Glycogen Phosphorylase B"/>
    <property type="match status" value="2"/>
</dbReference>
<proteinExistence type="predicted"/>
<comment type="caution">
    <text evidence="3">The sequence shown here is derived from an EMBL/GenBank/DDBJ whole genome shotgun (WGS) entry which is preliminary data.</text>
</comment>
<dbReference type="OrthoDB" id="9777346at2"/>
<keyword evidence="4" id="KW-1185">Reference proteome</keyword>
<dbReference type="EMBL" id="SMCR01000001">
    <property type="protein sequence ID" value="TCW00210.1"/>
    <property type="molecule type" value="Genomic_DNA"/>
</dbReference>
<dbReference type="PANTHER" id="PTHR45947">
    <property type="entry name" value="SULFOQUINOVOSYL TRANSFERASE SQD2"/>
    <property type="match status" value="1"/>
</dbReference>
<evidence type="ECO:0000259" key="1">
    <source>
        <dbReference type="Pfam" id="PF00534"/>
    </source>
</evidence>
<sequence>MRDEIVIISRSLPMHGLGGMEVVAWDVAKSLHLQECKVKVITTHTGRYKGLHKIDGIDVYFIENVKSGKYSSKWWLKSRDYFQRNHQQSCKTVLSVSTGAYGLLPLKDNKIKFVIQVHGTALGEFNSKIKTRTLKSILTSPKNLYWFLKDFVNYPKFDSVIAIGEGVYKDLISKPYSKFVSSDNVKLISNGIDSDLFNSKNKNLVDIRQKYNIHENTKVLLTACRLHPQKGVENGIRLFNEISPKENCHYYIAGDGPDKERLLKLCDELKLKDKVTFLGSLTHQELADFLSISHAFIFLTNRIEGLPLNTLEAASVGVPILLSKHVNLFSSEHIYLVDQINNESNVGILNRLLSTDIADRQSYIPEEFTLTYSGKKYKKLLD</sequence>
<dbReference type="GO" id="GO:0016757">
    <property type="term" value="F:glycosyltransferase activity"/>
    <property type="evidence" value="ECO:0007669"/>
    <property type="project" value="InterPro"/>
</dbReference>
<protein>
    <submittedName>
        <fullName evidence="3">Glycosyltransferase involved in cell wall biosynthesis</fullName>
    </submittedName>
</protein>
<evidence type="ECO:0000313" key="4">
    <source>
        <dbReference type="Proteomes" id="UP000295719"/>
    </source>
</evidence>
<name>A0A4R3Z827_9GAMM</name>
<reference evidence="3 4" key="1">
    <citation type="submission" date="2019-03" db="EMBL/GenBank/DDBJ databases">
        <title>Genomic Encyclopedia of Type Strains, Phase IV (KMG-IV): sequencing the most valuable type-strain genomes for metagenomic binning, comparative biology and taxonomic classification.</title>
        <authorList>
            <person name="Goeker M."/>
        </authorList>
    </citation>
    <scope>NUCLEOTIDE SEQUENCE [LARGE SCALE GENOMIC DNA]</scope>
    <source>
        <strain evidence="3 4">DSM 19580</strain>
    </source>
</reference>
<dbReference type="Pfam" id="PF13439">
    <property type="entry name" value="Glyco_transf_4"/>
    <property type="match status" value="1"/>
</dbReference>
<dbReference type="InterPro" id="IPR028098">
    <property type="entry name" value="Glyco_trans_4-like_N"/>
</dbReference>
<dbReference type="InterPro" id="IPR001296">
    <property type="entry name" value="Glyco_trans_1"/>
</dbReference>
<organism evidence="3 4">
    <name type="scientific">Biostraticola tofi</name>
    <dbReference type="NCBI Taxonomy" id="466109"/>
    <lineage>
        <taxon>Bacteria</taxon>
        <taxon>Pseudomonadati</taxon>
        <taxon>Pseudomonadota</taxon>
        <taxon>Gammaproteobacteria</taxon>
        <taxon>Enterobacterales</taxon>
        <taxon>Bruguierivoracaceae</taxon>
        <taxon>Biostraticola</taxon>
    </lineage>
</organism>
<accession>A0A4R3Z827</accession>
<feature type="domain" description="Glycosyltransferase subfamily 4-like N-terminal" evidence="2">
    <location>
        <begin position="18"/>
        <end position="195"/>
    </location>
</feature>
<feature type="domain" description="Glycosyl transferase family 1" evidence="1">
    <location>
        <begin position="207"/>
        <end position="325"/>
    </location>
</feature>
<evidence type="ECO:0000259" key="2">
    <source>
        <dbReference type="Pfam" id="PF13439"/>
    </source>
</evidence>
<dbReference type="AlphaFoldDB" id="A0A4R3Z827"/>
<dbReference type="CDD" id="cd03801">
    <property type="entry name" value="GT4_PimA-like"/>
    <property type="match status" value="1"/>
</dbReference>